<evidence type="ECO:0000256" key="1">
    <source>
        <dbReference type="SAM" id="MobiDB-lite"/>
    </source>
</evidence>
<name>A0A7J6N4M4_PEROL</name>
<organism evidence="2 3">
    <name type="scientific">Perkinsus olseni</name>
    <name type="common">Perkinsus atlanticus</name>
    <dbReference type="NCBI Taxonomy" id="32597"/>
    <lineage>
        <taxon>Eukaryota</taxon>
        <taxon>Sar</taxon>
        <taxon>Alveolata</taxon>
        <taxon>Perkinsozoa</taxon>
        <taxon>Perkinsea</taxon>
        <taxon>Perkinsida</taxon>
        <taxon>Perkinsidae</taxon>
        <taxon>Perkinsus</taxon>
    </lineage>
</organism>
<dbReference type="AlphaFoldDB" id="A0A7J6N4M4"/>
<accession>A0A7J6N4M4</accession>
<dbReference type="EMBL" id="JABANP010000831">
    <property type="protein sequence ID" value="KAF4678815.1"/>
    <property type="molecule type" value="Genomic_DNA"/>
</dbReference>
<feature type="compositionally biased region" description="Basic and acidic residues" evidence="1">
    <location>
        <begin position="66"/>
        <end position="79"/>
    </location>
</feature>
<protein>
    <submittedName>
        <fullName evidence="2">Uncharacterized protein</fullName>
    </submittedName>
</protein>
<evidence type="ECO:0000313" key="3">
    <source>
        <dbReference type="Proteomes" id="UP000541610"/>
    </source>
</evidence>
<comment type="caution">
    <text evidence="2">The sequence shown here is derived from an EMBL/GenBank/DDBJ whole genome shotgun (WGS) entry which is preliminary data.</text>
</comment>
<gene>
    <name evidence="2" type="ORF">FOZ60_016037</name>
</gene>
<reference evidence="2 3" key="1">
    <citation type="submission" date="2020-04" db="EMBL/GenBank/DDBJ databases">
        <title>Perkinsus olseni comparative genomics.</title>
        <authorList>
            <person name="Bogema D.R."/>
        </authorList>
    </citation>
    <scope>NUCLEOTIDE SEQUENCE [LARGE SCALE GENOMIC DNA]</scope>
    <source>
        <strain evidence="2">00978-12</strain>
    </source>
</reference>
<proteinExistence type="predicted"/>
<sequence length="229" mass="25473">MFGKARDKPKPTEVGLEHPRVRTASTATEGVSREGERPRTRQFSRGNITTRRARTAKTGTRGGWGGKEDRDRAMTAESGERCKSIRARVDSQRHRTAEKASMRRSLRSAAADIHAAVSPTASGLKLGVARAKADLQVLSLQHEESHKILSRVRTHHSFPRRVELSRDEFLPVLTDLRETIADMRFETSTDLSAAAADVQDLQGQYMATSLLLDEVEKKVKELEATIGWS</sequence>
<dbReference type="Proteomes" id="UP000541610">
    <property type="component" value="Unassembled WGS sequence"/>
</dbReference>
<feature type="compositionally biased region" description="Basic and acidic residues" evidence="1">
    <location>
        <begin position="1"/>
        <end position="20"/>
    </location>
</feature>
<feature type="region of interest" description="Disordered" evidence="1">
    <location>
        <begin position="1"/>
        <end position="79"/>
    </location>
</feature>
<evidence type="ECO:0000313" key="2">
    <source>
        <dbReference type="EMBL" id="KAF4678815.1"/>
    </source>
</evidence>